<keyword evidence="9" id="KW-0658">Purine biosynthesis</keyword>
<dbReference type="CDD" id="cd01421">
    <property type="entry name" value="IMPCH"/>
    <property type="match status" value="1"/>
</dbReference>
<dbReference type="PANTHER" id="PTHR11692">
    <property type="entry name" value="BIFUNCTIONAL PURINE BIOSYNTHESIS PROTEIN PURH"/>
    <property type="match status" value="1"/>
</dbReference>
<dbReference type="AlphaFoldDB" id="A0AAV8YNM7"/>
<dbReference type="SMART" id="SM00851">
    <property type="entry name" value="MGS"/>
    <property type="match status" value="1"/>
</dbReference>
<evidence type="ECO:0000256" key="8">
    <source>
        <dbReference type="ARBA" id="ARBA00022679"/>
    </source>
</evidence>
<protein>
    <recommendedName>
        <fullName evidence="7">Bifunctional purine biosynthesis protein ATIC</fullName>
        <ecNumber evidence="5">2.1.2.3</ecNumber>
        <ecNumber evidence="6">3.5.4.10</ecNumber>
    </recommendedName>
    <alternativeName>
        <fullName evidence="12">AICAR transformylase/inosine monophosphate cyclohydrolase</fullName>
    </alternativeName>
</protein>
<dbReference type="EC" id="3.5.4.10" evidence="6"/>
<dbReference type="InterPro" id="IPR036914">
    <property type="entry name" value="MGS-like_dom_sf"/>
</dbReference>
<dbReference type="InterPro" id="IPR011607">
    <property type="entry name" value="MGS-like_dom"/>
</dbReference>
<dbReference type="EMBL" id="JAPWTK010000062">
    <property type="protein sequence ID" value="KAJ8953000.1"/>
    <property type="molecule type" value="Genomic_DNA"/>
</dbReference>
<evidence type="ECO:0000256" key="4">
    <source>
        <dbReference type="ARBA" id="ARBA00007667"/>
    </source>
</evidence>
<comment type="pathway">
    <text evidence="3">Purine metabolism; IMP biosynthesis via de novo pathway; 5-formamido-1-(5-phospho-D-ribosyl)imidazole-4-carboxamide from 5-amino-1-(5-phospho-D-ribosyl)imidazole-4-carboxamide (10-formyl THF route): step 1/1.</text>
</comment>
<dbReference type="NCBIfam" id="NF005492">
    <property type="entry name" value="PRK07106.1"/>
    <property type="match status" value="1"/>
</dbReference>
<dbReference type="SMART" id="SM00798">
    <property type="entry name" value="AICARFT_IMPCHas"/>
    <property type="match status" value="1"/>
</dbReference>
<dbReference type="EC" id="2.1.2.3" evidence="5"/>
<dbReference type="FunFam" id="3.40.140.20:FF:000003">
    <property type="entry name" value="Bifunctional purine biosynthesis protein"/>
    <property type="match status" value="1"/>
</dbReference>
<comment type="subunit">
    <text evidence="13">Homodimer. Associates with internalized INSR complexes on Golgi/endosomal membranes. Interacts with INSR; ATIC together with PRKAA2/AMPK2 and HACD3/PTPLAD1 is proposed to be part of a signaling network regulating INSR autophosphorylation and endocytosis.</text>
</comment>
<comment type="catalytic activity">
    <reaction evidence="1">
        <text>10-formyldihydrofolate + 5-amino-1-(5-phospho-beta-D-ribosyl)imidazole-4-carboxamide = 5-formamido-1-(5-phospho-D-ribosyl)imidazole-4-carboxamide + 7,8-dihydrofolate</text>
        <dbReference type="Rhea" id="RHEA:59144"/>
        <dbReference type="ChEBI" id="CHEBI:57451"/>
        <dbReference type="ChEBI" id="CHEBI:57452"/>
        <dbReference type="ChEBI" id="CHEBI:58467"/>
        <dbReference type="ChEBI" id="CHEBI:58475"/>
    </reaction>
    <physiologicalReaction direction="left-to-right" evidence="1">
        <dbReference type="Rhea" id="RHEA:59145"/>
    </physiologicalReaction>
</comment>
<keyword evidence="11" id="KW-0511">Multifunctional enzyme</keyword>
<evidence type="ECO:0000256" key="15">
    <source>
        <dbReference type="ARBA" id="ARBA00048341"/>
    </source>
</evidence>
<organism evidence="17 18">
    <name type="scientific">Aromia moschata</name>
    <dbReference type="NCBI Taxonomy" id="1265417"/>
    <lineage>
        <taxon>Eukaryota</taxon>
        <taxon>Metazoa</taxon>
        <taxon>Ecdysozoa</taxon>
        <taxon>Arthropoda</taxon>
        <taxon>Hexapoda</taxon>
        <taxon>Insecta</taxon>
        <taxon>Pterygota</taxon>
        <taxon>Neoptera</taxon>
        <taxon>Endopterygota</taxon>
        <taxon>Coleoptera</taxon>
        <taxon>Polyphaga</taxon>
        <taxon>Cucujiformia</taxon>
        <taxon>Chrysomeloidea</taxon>
        <taxon>Cerambycidae</taxon>
        <taxon>Cerambycinae</taxon>
        <taxon>Callichromatini</taxon>
        <taxon>Aromia</taxon>
    </lineage>
</organism>
<comment type="caution">
    <text evidence="17">The sequence shown here is derived from an EMBL/GenBank/DDBJ whole genome shotgun (WGS) entry which is preliminary data.</text>
</comment>
<dbReference type="NCBIfam" id="TIGR00355">
    <property type="entry name" value="purH"/>
    <property type="match status" value="1"/>
</dbReference>
<comment type="catalytic activity">
    <reaction evidence="14">
        <text>(6R)-10-formyltetrahydrofolate + 5-amino-1-(5-phospho-beta-D-ribosyl)imidazole-4-carboxamide = 5-formamido-1-(5-phospho-D-ribosyl)imidazole-4-carboxamide + (6S)-5,6,7,8-tetrahydrofolate</text>
        <dbReference type="Rhea" id="RHEA:22192"/>
        <dbReference type="ChEBI" id="CHEBI:57453"/>
        <dbReference type="ChEBI" id="CHEBI:58467"/>
        <dbReference type="ChEBI" id="CHEBI:58475"/>
        <dbReference type="ChEBI" id="CHEBI:195366"/>
        <dbReference type="EC" id="2.1.2.3"/>
    </reaction>
    <physiologicalReaction direction="left-to-right" evidence="14">
        <dbReference type="Rhea" id="RHEA:22193"/>
    </physiologicalReaction>
</comment>
<dbReference type="PIRSF" id="PIRSF000414">
    <property type="entry name" value="AICARFT_IMPCHas"/>
    <property type="match status" value="1"/>
</dbReference>
<proteinExistence type="inferred from homology"/>
<evidence type="ECO:0000256" key="14">
    <source>
        <dbReference type="ARBA" id="ARBA00047515"/>
    </source>
</evidence>
<dbReference type="Pfam" id="PF01808">
    <property type="entry name" value="AICARFT_IMPCHas"/>
    <property type="match status" value="1"/>
</dbReference>
<dbReference type="Proteomes" id="UP001162162">
    <property type="component" value="Unassembled WGS sequence"/>
</dbReference>
<comment type="similarity">
    <text evidence="4">Belongs to the PurH family.</text>
</comment>
<keyword evidence="18" id="KW-1185">Reference proteome</keyword>
<keyword evidence="10" id="KW-0378">Hydrolase</keyword>
<dbReference type="Gene3D" id="3.40.50.1380">
    <property type="entry name" value="Methylglyoxal synthase-like domain"/>
    <property type="match status" value="1"/>
</dbReference>
<dbReference type="Gene3D" id="3.40.140.20">
    <property type="match status" value="2"/>
</dbReference>
<evidence type="ECO:0000256" key="13">
    <source>
        <dbReference type="ARBA" id="ARBA00046691"/>
    </source>
</evidence>
<sequence length="484" mass="52486">MATGCGNIALLSVSNKTGLVELGKNLSSLGFKLVGSGGTAAILRDAGLSVKDVSEISGAPEILGGRVKTLHPVVHGGILSRLTPSDQADIKQQNIEMIRIVVCNLYPFVETVSKPNVTISDAVENIDIGGVTLLRAAAKNHSRVTVICDPSDYSKVISEIRNNPVKDTSVETRQTLALKAFTHTSEYDLAISDYFRKQYSSGVSQLTLRYGMNPHQKPAQIFTTLPKLPLTVVNGSPGYINLCDALNGWQLVKELKDALGLPAATSFKHVSPAGASVGIPLDRNQAKLCMVDDLYAQLTPLAFAYARARGADRMSSFGDFVALSDECDYATARLVSREVSDGIIAPGYTAEALELLKKKKNGGYCVLEIDPDYIPDPVERKILFGLTLEQQRNNAIINKTLFSHVVSDNKELPECAVRDLIVATIALKYTQSNSVCYAKDGQVIGIGAGQQSRIHCTRLAGDKADNWWLRLHPKVLNMKFKKGR</sequence>
<dbReference type="InterPro" id="IPR016193">
    <property type="entry name" value="Cytidine_deaminase-like"/>
</dbReference>
<reference evidence="17" key="1">
    <citation type="journal article" date="2023" name="Insect Mol. Biol.">
        <title>Genome sequencing provides insights into the evolution of gene families encoding plant cell wall-degrading enzymes in longhorned beetles.</title>
        <authorList>
            <person name="Shin N.R."/>
            <person name="Okamura Y."/>
            <person name="Kirsch R."/>
            <person name="Pauchet Y."/>
        </authorList>
    </citation>
    <scope>NUCLEOTIDE SEQUENCE</scope>
    <source>
        <strain evidence="17">AMC_N1</strain>
    </source>
</reference>
<dbReference type="InterPro" id="IPR002695">
    <property type="entry name" value="PurH-like"/>
</dbReference>
<evidence type="ECO:0000256" key="7">
    <source>
        <dbReference type="ARBA" id="ARBA00017905"/>
    </source>
</evidence>
<evidence type="ECO:0000256" key="5">
    <source>
        <dbReference type="ARBA" id="ARBA00012253"/>
    </source>
</evidence>
<evidence type="ECO:0000313" key="17">
    <source>
        <dbReference type="EMBL" id="KAJ8953000.1"/>
    </source>
</evidence>
<dbReference type="PANTHER" id="PTHR11692:SF0">
    <property type="entry name" value="BIFUNCTIONAL PURINE BIOSYNTHESIS PROTEIN ATIC"/>
    <property type="match status" value="1"/>
</dbReference>
<comment type="pathway">
    <text evidence="2">Purine metabolism; IMP biosynthesis via de novo pathway; IMP from 5-formamido-1-(5-phospho-D-ribosyl)imidazole-4-carboxamide: step 1/1.</text>
</comment>
<evidence type="ECO:0000256" key="11">
    <source>
        <dbReference type="ARBA" id="ARBA00023268"/>
    </source>
</evidence>
<dbReference type="GO" id="GO:0006189">
    <property type="term" value="P:'de novo' IMP biosynthetic process"/>
    <property type="evidence" value="ECO:0007669"/>
    <property type="project" value="TreeGrafter"/>
</dbReference>
<evidence type="ECO:0000256" key="6">
    <source>
        <dbReference type="ARBA" id="ARBA00012712"/>
    </source>
</evidence>
<evidence type="ECO:0000256" key="1">
    <source>
        <dbReference type="ARBA" id="ARBA00000945"/>
    </source>
</evidence>
<evidence type="ECO:0000256" key="10">
    <source>
        <dbReference type="ARBA" id="ARBA00022801"/>
    </source>
</evidence>
<dbReference type="SUPFAM" id="SSF53927">
    <property type="entry name" value="Cytidine deaminase-like"/>
    <property type="match status" value="1"/>
</dbReference>
<feature type="domain" description="MGS-like" evidence="16">
    <location>
        <begin position="1"/>
        <end position="148"/>
    </location>
</feature>
<gene>
    <name evidence="17" type="ORF">NQ318_015361</name>
</gene>
<dbReference type="SUPFAM" id="SSF52335">
    <property type="entry name" value="Methylglyoxal synthase-like"/>
    <property type="match status" value="1"/>
</dbReference>
<keyword evidence="8" id="KW-0808">Transferase</keyword>
<dbReference type="Pfam" id="PF02142">
    <property type="entry name" value="MGS"/>
    <property type="match status" value="1"/>
</dbReference>
<dbReference type="GO" id="GO:0003937">
    <property type="term" value="F:IMP cyclohydrolase activity"/>
    <property type="evidence" value="ECO:0007669"/>
    <property type="project" value="UniProtKB-EC"/>
</dbReference>
<dbReference type="PROSITE" id="PS51855">
    <property type="entry name" value="MGS"/>
    <property type="match status" value="1"/>
</dbReference>
<dbReference type="GO" id="GO:0005829">
    <property type="term" value="C:cytosol"/>
    <property type="evidence" value="ECO:0007669"/>
    <property type="project" value="TreeGrafter"/>
</dbReference>
<dbReference type="FunFam" id="3.40.50.1380:FF:000003">
    <property type="entry name" value="Bifunctional purine biosynthesis protein"/>
    <property type="match status" value="1"/>
</dbReference>
<dbReference type="InterPro" id="IPR024051">
    <property type="entry name" value="AICAR_Tfase_dup_dom_sf"/>
</dbReference>
<evidence type="ECO:0000313" key="18">
    <source>
        <dbReference type="Proteomes" id="UP001162162"/>
    </source>
</evidence>
<evidence type="ECO:0000256" key="9">
    <source>
        <dbReference type="ARBA" id="ARBA00022755"/>
    </source>
</evidence>
<accession>A0AAV8YNM7</accession>
<name>A0AAV8YNM7_9CUCU</name>
<evidence type="ECO:0000259" key="16">
    <source>
        <dbReference type="PROSITE" id="PS51855"/>
    </source>
</evidence>
<evidence type="ECO:0000256" key="2">
    <source>
        <dbReference type="ARBA" id="ARBA00004844"/>
    </source>
</evidence>
<evidence type="ECO:0000256" key="3">
    <source>
        <dbReference type="ARBA" id="ARBA00004954"/>
    </source>
</evidence>
<dbReference type="GO" id="GO:0004643">
    <property type="term" value="F:phosphoribosylaminoimidazolecarboxamide formyltransferase activity"/>
    <property type="evidence" value="ECO:0007669"/>
    <property type="project" value="UniProtKB-EC"/>
</dbReference>
<comment type="catalytic activity">
    <reaction evidence="15">
        <text>IMP + H2O = 5-formamido-1-(5-phospho-D-ribosyl)imidazole-4-carboxamide</text>
        <dbReference type="Rhea" id="RHEA:18445"/>
        <dbReference type="ChEBI" id="CHEBI:15377"/>
        <dbReference type="ChEBI" id="CHEBI:58053"/>
        <dbReference type="ChEBI" id="CHEBI:58467"/>
        <dbReference type="EC" id="3.5.4.10"/>
    </reaction>
    <physiologicalReaction direction="right-to-left" evidence="15">
        <dbReference type="Rhea" id="RHEA:18447"/>
    </physiologicalReaction>
</comment>
<evidence type="ECO:0000256" key="12">
    <source>
        <dbReference type="ARBA" id="ARBA00032307"/>
    </source>
</evidence>